<dbReference type="Proteomes" id="UP001501490">
    <property type="component" value="Unassembled WGS sequence"/>
</dbReference>
<organism evidence="2 3">
    <name type="scientific">Microlunatus ginsengisoli</name>
    <dbReference type="NCBI Taxonomy" id="363863"/>
    <lineage>
        <taxon>Bacteria</taxon>
        <taxon>Bacillati</taxon>
        <taxon>Actinomycetota</taxon>
        <taxon>Actinomycetes</taxon>
        <taxon>Propionibacteriales</taxon>
        <taxon>Propionibacteriaceae</taxon>
        <taxon>Microlunatus</taxon>
    </lineage>
</organism>
<evidence type="ECO:0000313" key="2">
    <source>
        <dbReference type="EMBL" id="GAA3602346.1"/>
    </source>
</evidence>
<dbReference type="InterPro" id="IPR023210">
    <property type="entry name" value="NADP_OxRdtase_dom"/>
</dbReference>
<dbReference type="InterPro" id="IPR036812">
    <property type="entry name" value="NAD(P)_OxRdtase_dom_sf"/>
</dbReference>
<sequence length="334" mass="36385">MEYTKLGRSAMTVSKICLGTMHFGPRATEEESHAILDAALELGINFVDTANVYGGEAGRGRSEEIIGSWLASRPGVRDDIVLATKVYNPMGDLGVAADERGFSAYKVRKHLADSLRRLQTDRIDLYQTHHIDEQVSAEEFWGTYERIVTAGDVLYAGSSNFSGWGLAKAQSQAWQRGFVGFVSEQTQYNLLSRLPELEVLPAAQDFGIGVIVYMPVAGGLLTGKTASLDGSRTRQVEEEYGIRIGPDNSQFRDFSALCGEIGEPEHVVATAWVLQHPAVSSAIVGIRTVDQLAGLDRAAGLKLDADAMGRLDQIFDINAGRRIGPGRSPWSHAW</sequence>
<gene>
    <name evidence="2" type="ORF">GCM10022236_00180</name>
</gene>
<proteinExistence type="predicted"/>
<accession>A0ABP6Z9F4</accession>
<dbReference type="SUPFAM" id="SSF51430">
    <property type="entry name" value="NAD(P)-linked oxidoreductase"/>
    <property type="match status" value="1"/>
</dbReference>
<dbReference type="Pfam" id="PF00248">
    <property type="entry name" value="Aldo_ket_red"/>
    <property type="match status" value="1"/>
</dbReference>
<dbReference type="PANTHER" id="PTHR43364:SF5">
    <property type="entry name" value="REDUCTASE"/>
    <property type="match status" value="1"/>
</dbReference>
<comment type="caution">
    <text evidence="2">The sequence shown here is derived from an EMBL/GenBank/DDBJ whole genome shotgun (WGS) entry which is preliminary data.</text>
</comment>
<keyword evidence="3" id="KW-1185">Reference proteome</keyword>
<protein>
    <submittedName>
        <fullName evidence="2">Aldo/keto reductase</fullName>
    </submittedName>
</protein>
<name>A0ABP6Z9F4_9ACTN</name>
<dbReference type="InterPro" id="IPR050523">
    <property type="entry name" value="AKR_Detox_Biosynth"/>
</dbReference>
<dbReference type="Gene3D" id="3.20.20.100">
    <property type="entry name" value="NADP-dependent oxidoreductase domain"/>
    <property type="match status" value="1"/>
</dbReference>
<reference evidence="3" key="1">
    <citation type="journal article" date="2019" name="Int. J. Syst. Evol. Microbiol.">
        <title>The Global Catalogue of Microorganisms (GCM) 10K type strain sequencing project: providing services to taxonomists for standard genome sequencing and annotation.</title>
        <authorList>
            <consortium name="The Broad Institute Genomics Platform"/>
            <consortium name="The Broad Institute Genome Sequencing Center for Infectious Disease"/>
            <person name="Wu L."/>
            <person name="Ma J."/>
        </authorList>
    </citation>
    <scope>NUCLEOTIDE SEQUENCE [LARGE SCALE GENOMIC DNA]</scope>
    <source>
        <strain evidence="3">JCM 16929</strain>
    </source>
</reference>
<dbReference type="RefSeq" id="WP_344801023.1">
    <property type="nucleotide sequence ID" value="NZ_BAABAB010000001.1"/>
</dbReference>
<dbReference type="EMBL" id="BAABAB010000001">
    <property type="protein sequence ID" value="GAA3602346.1"/>
    <property type="molecule type" value="Genomic_DNA"/>
</dbReference>
<evidence type="ECO:0000259" key="1">
    <source>
        <dbReference type="Pfam" id="PF00248"/>
    </source>
</evidence>
<feature type="domain" description="NADP-dependent oxidoreductase" evidence="1">
    <location>
        <begin position="15"/>
        <end position="314"/>
    </location>
</feature>
<dbReference type="PANTHER" id="PTHR43364">
    <property type="entry name" value="NADH-SPECIFIC METHYLGLYOXAL REDUCTASE-RELATED"/>
    <property type="match status" value="1"/>
</dbReference>
<evidence type="ECO:0000313" key="3">
    <source>
        <dbReference type="Proteomes" id="UP001501490"/>
    </source>
</evidence>